<accession>A0A2I0LA37</accession>
<gene>
    <name evidence="13" type="ORF">CRG98_002149</name>
</gene>
<comment type="subcellular location">
    <subcellularLocation>
        <location evidence="1">Cell membrane</location>
        <topology evidence="1">Single-pass type I membrane protein</topology>
    </subcellularLocation>
</comment>
<evidence type="ECO:0000256" key="4">
    <source>
        <dbReference type="ARBA" id="ARBA00022614"/>
    </source>
</evidence>
<keyword evidence="10" id="KW-0675">Receptor</keyword>
<dbReference type="AlphaFoldDB" id="A0A2I0LA37"/>
<keyword evidence="5" id="KW-0812">Transmembrane</keyword>
<keyword evidence="14" id="KW-1185">Reference proteome</keyword>
<keyword evidence="11" id="KW-0325">Glycoprotein</keyword>
<dbReference type="PRINTS" id="PR00019">
    <property type="entry name" value="LEURICHRPT"/>
</dbReference>
<evidence type="ECO:0000256" key="12">
    <source>
        <dbReference type="SAM" id="MobiDB-lite"/>
    </source>
</evidence>
<dbReference type="PANTHER" id="PTHR48052">
    <property type="entry name" value="UNNAMED PRODUCT"/>
    <property type="match status" value="1"/>
</dbReference>
<dbReference type="InterPro" id="IPR032675">
    <property type="entry name" value="LRR_dom_sf"/>
</dbReference>
<dbReference type="Pfam" id="PF13855">
    <property type="entry name" value="LRR_8"/>
    <property type="match status" value="3"/>
</dbReference>
<evidence type="ECO:0000256" key="8">
    <source>
        <dbReference type="ARBA" id="ARBA00022989"/>
    </source>
</evidence>
<protein>
    <submittedName>
        <fullName evidence="13">Uncharacterized protein</fullName>
    </submittedName>
</protein>
<proteinExistence type="inferred from homology"/>
<feature type="region of interest" description="Disordered" evidence="12">
    <location>
        <begin position="718"/>
        <end position="737"/>
    </location>
</feature>
<evidence type="ECO:0000256" key="1">
    <source>
        <dbReference type="ARBA" id="ARBA00004251"/>
    </source>
</evidence>
<dbReference type="Gene3D" id="3.80.10.10">
    <property type="entry name" value="Ribonuclease Inhibitor"/>
    <property type="match status" value="5"/>
</dbReference>
<reference evidence="13 14" key="1">
    <citation type="submission" date="2017-11" db="EMBL/GenBank/DDBJ databases">
        <title>De-novo sequencing of pomegranate (Punica granatum L.) genome.</title>
        <authorList>
            <person name="Akparov Z."/>
            <person name="Amiraslanov A."/>
            <person name="Hajiyeva S."/>
            <person name="Abbasov M."/>
            <person name="Kaur K."/>
            <person name="Hamwieh A."/>
            <person name="Solovyev V."/>
            <person name="Salamov A."/>
            <person name="Braich B."/>
            <person name="Kosarev P."/>
            <person name="Mahmoud A."/>
            <person name="Hajiyev E."/>
            <person name="Babayeva S."/>
            <person name="Izzatullayeva V."/>
            <person name="Mammadov A."/>
            <person name="Mammadov A."/>
            <person name="Sharifova S."/>
            <person name="Ojaghi J."/>
            <person name="Eynullazada K."/>
            <person name="Bayramov B."/>
            <person name="Abdulazimova A."/>
            <person name="Shahmuradov I."/>
        </authorList>
    </citation>
    <scope>NUCLEOTIDE SEQUENCE [LARGE SCALE GENOMIC DNA]</scope>
    <source>
        <strain evidence="14">cv. AG2017</strain>
        <tissue evidence="13">Leaf</tissue>
    </source>
</reference>
<organism evidence="13 14">
    <name type="scientific">Punica granatum</name>
    <name type="common">Pomegranate</name>
    <dbReference type="NCBI Taxonomy" id="22663"/>
    <lineage>
        <taxon>Eukaryota</taxon>
        <taxon>Viridiplantae</taxon>
        <taxon>Streptophyta</taxon>
        <taxon>Embryophyta</taxon>
        <taxon>Tracheophyta</taxon>
        <taxon>Spermatophyta</taxon>
        <taxon>Magnoliopsida</taxon>
        <taxon>eudicotyledons</taxon>
        <taxon>Gunneridae</taxon>
        <taxon>Pentapetalae</taxon>
        <taxon>rosids</taxon>
        <taxon>malvids</taxon>
        <taxon>Myrtales</taxon>
        <taxon>Lythraceae</taxon>
        <taxon>Punica</taxon>
    </lineage>
</organism>
<evidence type="ECO:0000256" key="6">
    <source>
        <dbReference type="ARBA" id="ARBA00022729"/>
    </source>
</evidence>
<dbReference type="FunFam" id="3.80.10.10:FF:000213">
    <property type="entry name" value="Tyrosine-sulfated glycopeptide receptor 1"/>
    <property type="match status" value="1"/>
</dbReference>
<keyword evidence="3" id="KW-1003">Cell membrane</keyword>
<dbReference type="Pfam" id="PF00560">
    <property type="entry name" value="LRR_1"/>
    <property type="match status" value="2"/>
</dbReference>
<dbReference type="InterPro" id="IPR003591">
    <property type="entry name" value="Leu-rich_rpt_typical-subtyp"/>
</dbReference>
<evidence type="ECO:0000256" key="7">
    <source>
        <dbReference type="ARBA" id="ARBA00022737"/>
    </source>
</evidence>
<dbReference type="EMBL" id="PGOL01000091">
    <property type="protein sequence ID" value="PKI77543.1"/>
    <property type="molecule type" value="Genomic_DNA"/>
</dbReference>
<evidence type="ECO:0000256" key="11">
    <source>
        <dbReference type="ARBA" id="ARBA00023180"/>
    </source>
</evidence>
<dbReference type="GO" id="GO:0005886">
    <property type="term" value="C:plasma membrane"/>
    <property type="evidence" value="ECO:0007669"/>
    <property type="project" value="UniProtKB-SubCell"/>
</dbReference>
<keyword evidence="4" id="KW-0433">Leucine-rich repeat</keyword>
<dbReference type="Proteomes" id="UP000233551">
    <property type="component" value="Unassembled WGS sequence"/>
</dbReference>
<dbReference type="FunFam" id="3.80.10.10:FF:000041">
    <property type="entry name" value="LRR receptor-like serine/threonine-protein kinase ERECTA"/>
    <property type="match status" value="1"/>
</dbReference>
<dbReference type="InterPro" id="IPR001611">
    <property type="entry name" value="Leu-rich_rpt"/>
</dbReference>
<evidence type="ECO:0000256" key="9">
    <source>
        <dbReference type="ARBA" id="ARBA00023136"/>
    </source>
</evidence>
<name>A0A2I0LA37_PUNGR</name>
<sequence>MSKDYVIGFDLSCSWLRGALHSNSTLFSLRNLQRLNLAGNNFAGSQISSRFGILTRLAHLNLSCSSFSGIIPLEMISRLSSLISLDISVSSYSGNLTMEEDRSFRRFISNLTQLRELALDRVDMSRISLTSFTNLSSTLTSLSLVGCSLQGTFPINIFHLPNLGILSLSSNNDLTGTLPQTNWSSSPLVLLSLSLTKFHGPIPDSVGNLTSLEFLDLQDGEFTGSVPPTLGNLDRLSYLGLGAINLSGTVDFDKFARLKNLEYLYLSENLSVMLPNTGNCSFPKLKYLTLRGVNLTSTFPYFLSSSPELKWLDLSENKISGPIPEWFGRVWSNTLSYLDLFYNNFTGEIPFSICQLTPLTYLSLSNNRLNGTIPRCLGNLSNLYYLLLGDNLLQGPLPRSLANGTSLGNSHVELVDLANNNFDGPLPIPPPSVQFYSIANNKFSGDILHQLCNATLLDVVNLSNNSFTGSIPHCLINLNASALDLRANKLAGQIPDIFFSGNNLRTIRLSQNRLEGTVPRSLANCKNLEVLDLGENELEDRFPYWFYGNLPAKYIANFIAMKDESRSVSQYMWTYEDGASYQDSVTVVMKGSTIELERILTAFTTIDLSGNLFGGDILELIGDLKALKGLNLSHNNLTGNIPPSIGNLTNLEWLDLSSNKLDGRIPRGLADLTMLAWLNLSDNQLVGPAPRSTQFDTFSHSFDGNPGLCGHPLPKACGTDDQPWPPTSPGEREEETGSGHWIEWRAVPMGYGCGLALGISACGHRFLARIYPQLTLVFLEDQGGASGSLTYASSLSVVKLIDGVLTHHVLLKMDLSRALKGVQRNLLEKTFLLLLKTDFAWLSRALKGVQCILSEKSFVILVLKMGSPWLSRALKGLH</sequence>
<evidence type="ECO:0000313" key="14">
    <source>
        <dbReference type="Proteomes" id="UP000233551"/>
    </source>
</evidence>
<dbReference type="SMART" id="SM00369">
    <property type="entry name" value="LRR_TYP"/>
    <property type="match status" value="6"/>
</dbReference>
<evidence type="ECO:0000256" key="5">
    <source>
        <dbReference type="ARBA" id="ARBA00022692"/>
    </source>
</evidence>
<keyword evidence="6" id="KW-0732">Signal</keyword>
<dbReference type="STRING" id="22663.A0A2I0LA37"/>
<dbReference type="SUPFAM" id="SSF52047">
    <property type="entry name" value="RNI-like"/>
    <property type="match status" value="2"/>
</dbReference>
<comment type="similarity">
    <text evidence="2">Belongs to the RLP family.</text>
</comment>
<dbReference type="SMART" id="SM00365">
    <property type="entry name" value="LRR_SD22"/>
    <property type="match status" value="3"/>
</dbReference>
<evidence type="ECO:0000313" key="13">
    <source>
        <dbReference type="EMBL" id="PKI77543.1"/>
    </source>
</evidence>
<evidence type="ECO:0000256" key="10">
    <source>
        <dbReference type="ARBA" id="ARBA00023170"/>
    </source>
</evidence>
<keyword evidence="8" id="KW-1133">Transmembrane helix</keyword>
<keyword evidence="9" id="KW-0472">Membrane</keyword>
<dbReference type="PROSITE" id="PS51450">
    <property type="entry name" value="LRR"/>
    <property type="match status" value="1"/>
</dbReference>
<evidence type="ECO:0000256" key="3">
    <source>
        <dbReference type="ARBA" id="ARBA00022475"/>
    </source>
</evidence>
<keyword evidence="7" id="KW-0677">Repeat</keyword>
<dbReference type="PANTHER" id="PTHR48052:SF85">
    <property type="entry name" value="LEUCINE-RICH REPEAT-CONTAINING N-TERMINAL PLANT-TYPE DOMAIN-CONTAINING PROTEIN"/>
    <property type="match status" value="1"/>
</dbReference>
<comment type="caution">
    <text evidence="13">The sequence shown here is derived from an EMBL/GenBank/DDBJ whole genome shotgun (WGS) entry which is preliminary data.</text>
</comment>
<evidence type="ECO:0000256" key="2">
    <source>
        <dbReference type="ARBA" id="ARBA00009592"/>
    </source>
</evidence>